<keyword evidence="3" id="KW-1185">Reference proteome</keyword>
<gene>
    <name evidence="2" type="ORF">EPI10_013118</name>
</gene>
<keyword evidence="1" id="KW-1133">Transmembrane helix</keyword>
<dbReference type="Proteomes" id="UP000325315">
    <property type="component" value="Unassembled WGS sequence"/>
</dbReference>
<evidence type="ECO:0000256" key="1">
    <source>
        <dbReference type="SAM" id="Phobius"/>
    </source>
</evidence>
<keyword evidence="1" id="KW-0812">Transmembrane</keyword>
<reference evidence="2" key="1">
    <citation type="submission" date="2019-08" db="EMBL/GenBank/DDBJ databases">
        <authorList>
            <person name="Liu F."/>
        </authorList>
    </citation>
    <scope>NUCLEOTIDE SEQUENCE [LARGE SCALE GENOMIC DNA]</scope>
    <source>
        <strain evidence="2">PA1801</strain>
        <tissue evidence="2">Leaf</tissue>
    </source>
</reference>
<feature type="transmembrane region" description="Helical" evidence="1">
    <location>
        <begin position="33"/>
        <end position="51"/>
    </location>
</feature>
<dbReference type="PANTHER" id="PTHR34970:SF5">
    <property type="entry name" value="PROTEIN, PUTATIVE-RELATED"/>
    <property type="match status" value="1"/>
</dbReference>
<proteinExistence type="predicted"/>
<sequence>MMRSRLLWFTLGFSVTAASISQFIYRDLWTDRYALKSDVLTSVVFFGFWNLESFLMKEKFDTLEARVSNLESLPTENPNPALVLIFFFSIKNF</sequence>
<dbReference type="OrthoDB" id="1857675at2759"/>
<dbReference type="PANTHER" id="PTHR34970">
    <property type="entry name" value="ABC TRANSPORTER A FAMILY PROTEIN"/>
    <property type="match status" value="1"/>
</dbReference>
<dbReference type="AlphaFoldDB" id="A0A5B6UL19"/>
<evidence type="ECO:0000313" key="2">
    <source>
        <dbReference type="EMBL" id="KAA3458509.1"/>
    </source>
</evidence>
<comment type="caution">
    <text evidence="2">The sequence shown here is derived from an EMBL/GenBank/DDBJ whole genome shotgun (WGS) entry which is preliminary data.</text>
</comment>
<keyword evidence="1" id="KW-0472">Membrane</keyword>
<organism evidence="2 3">
    <name type="scientific">Gossypium australe</name>
    <dbReference type="NCBI Taxonomy" id="47621"/>
    <lineage>
        <taxon>Eukaryota</taxon>
        <taxon>Viridiplantae</taxon>
        <taxon>Streptophyta</taxon>
        <taxon>Embryophyta</taxon>
        <taxon>Tracheophyta</taxon>
        <taxon>Spermatophyta</taxon>
        <taxon>Magnoliopsida</taxon>
        <taxon>eudicotyledons</taxon>
        <taxon>Gunneridae</taxon>
        <taxon>Pentapetalae</taxon>
        <taxon>rosids</taxon>
        <taxon>malvids</taxon>
        <taxon>Malvales</taxon>
        <taxon>Malvaceae</taxon>
        <taxon>Malvoideae</taxon>
        <taxon>Gossypium</taxon>
    </lineage>
</organism>
<name>A0A5B6UL19_9ROSI</name>
<evidence type="ECO:0000313" key="3">
    <source>
        <dbReference type="Proteomes" id="UP000325315"/>
    </source>
</evidence>
<dbReference type="EMBL" id="SMMG02000010">
    <property type="protein sequence ID" value="KAA3458509.1"/>
    <property type="molecule type" value="Genomic_DNA"/>
</dbReference>
<accession>A0A5B6UL19</accession>
<protein>
    <submittedName>
        <fullName evidence="2">Fanconi anemia group D2 protein</fullName>
    </submittedName>
</protein>